<protein>
    <recommendedName>
        <fullName evidence="4">HTH cro/C1-type domain-containing protein</fullName>
    </recommendedName>
</protein>
<dbReference type="PANTHER" id="PTHR19848:SF8">
    <property type="entry name" value="F-BOX AND WD REPEAT DOMAIN CONTAINING 7"/>
    <property type="match status" value="1"/>
</dbReference>
<dbReference type="CDD" id="cd00200">
    <property type="entry name" value="WD40"/>
    <property type="match status" value="1"/>
</dbReference>
<keyword evidence="2" id="KW-0677">Repeat</keyword>
<dbReference type="SMART" id="SM00320">
    <property type="entry name" value="WD40"/>
    <property type="match status" value="14"/>
</dbReference>
<feature type="repeat" description="WD" evidence="3">
    <location>
        <begin position="904"/>
        <end position="936"/>
    </location>
</feature>
<dbReference type="PROSITE" id="PS50943">
    <property type="entry name" value="HTH_CROC1"/>
    <property type="match status" value="1"/>
</dbReference>
<name>A0A401ZTI3_9CHLR</name>
<dbReference type="PANTHER" id="PTHR19848">
    <property type="entry name" value="WD40 REPEAT PROTEIN"/>
    <property type="match status" value="1"/>
</dbReference>
<organism evidence="5 6">
    <name type="scientific">Dictyobacter aurantiacus</name>
    <dbReference type="NCBI Taxonomy" id="1936993"/>
    <lineage>
        <taxon>Bacteria</taxon>
        <taxon>Bacillati</taxon>
        <taxon>Chloroflexota</taxon>
        <taxon>Ktedonobacteria</taxon>
        <taxon>Ktedonobacterales</taxon>
        <taxon>Dictyobacteraceae</taxon>
        <taxon>Dictyobacter</taxon>
    </lineage>
</organism>
<dbReference type="AlphaFoldDB" id="A0A401ZTI3"/>
<evidence type="ECO:0000313" key="6">
    <source>
        <dbReference type="Proteomes" id="UP000287224"/>
    </source>
</evidence>
<dbReference type="PRINTS" id="PR00364">
    <property type="entry name" value="DISEASERSIST"/>
</dbReference>
<feature type="repeat" description="WD" evidence="3">
    <location>
        <begin position="733"/>
        <end position="765"/>
    </location>
</feature>
<evidence type="ECO:0000256" key="2">
    <source>
        <dbReference type="ARBA" id="ARBA00022737"/>
    </source>
</evidence>
<feature type="repeat" description="WD" evidence="3">
    <location>
        <begin position="778"/>
        <end position="819"/>
    </location>
</feature>
<feature type="domain" description="HTH cro/C1-type" evidence="4">
    <location>
        <begin position="19"/>
        <end position="58"/>
    </location>
</feature>
<dbReference type="InterPro" id="IPR019775">
    <property type="entry name" value="WD40_repeat_CS"/>
</dbReference>
<dbReference type="PROSITE" id="PS00678">
    <property type="entry name" value="WD_REPEATS_1"/>
    <property type="match status" value="7"/>
</dbReference>
<feature type="repeat" description="WD" evidence="3">
    <location>
        <begin position="1161"/>
        <end position="1202"/>
    </location>
</feature>
<dbReference type="PROSITE" id="PS50082">
    <property type="entry name" value="WD_REPEATS_2"/>
    <property type="match status" value="11"/>
</dbReference>
<feature type="repeat" description="WD" evidence="3">
    <location>
        <begin position="650"/>
        <end position="691"/>
    </location>
</feature>
<proteinExistence type="predicted"/>
<dbReference type="InterPro" id="IPR001387">
    <property type="entry name" value="Cro/C1-type_HTH"/>
</dbReference>
<sequence>MTRYSYREHDFTFGQTMFKLRSSIGLTQAALADLLGISRRAIGEWEAGSTYPKTPHLQHFIELCLQQHVFEPEHEEEEIRTLWKVAHQRVLLDEIWLASILTKPPVSPRTITLRSDATIVQDLSALTTQLNLPSEQPVALDFAKPATSSRIDWVGALDVSHVAGREMEVSELTQWIVQERCRLIAILGMGGIGKSTLASLVGQRLASQFEAVLWCSVRDAPSCEALLADCISFFSETPPTSFSSSLEQHINQLIVRLQARRCLLVIDNLETLLVSGHLESGYLSGYEGYGRLIERLAESDHQSCVLLTSREKPREIEPQEGTRWYVRSLRLQGLNEQAAHELLADKELSGTSAAWQYLVTSYGGNPLTLKIVAQGISDLFAGDIDRFLEEGEMVFNGVRAVLRQQVGRLSTLEHLLLTWLAVLREWTSLDTLAQVLHPRMPRASLLEALEALGRRSLLEKGQQATFNLQSVVMEYLTDELCETLTEEIIQGTPQQLCRVALSRAHAQDYVRETQNRLLVRPLIERLRVELVTNAQIEAHLLRLLEQFRTEEAAKQGYGPVNIINLLKDLRGHLRGLNLSRLAIRGAYLQDVEMQDTCLRGALLQESTFAEHLDVINAVAISPTGQYWAAASQQGEVRLWRDEGRVLHRVWQAHTNVVAAIIFSPDGRLLVSGAWDDTIKLWDVESGKLLWTGVQHGNVNHVTFTPDGRLLTSGGGDALIQLWDVQSGTIIQQMTSLGGPVCWLDWSPDGTQLAAGCVDGNIWLWQPGASEPEKHVHRLSGHAHWVTGIAFAPNGSYLASASFDGTVKLWDMKHLECIQTFSEHTDRVVRLAWSPDGRTIASTGFDKTIWLWDTEQQRAQAVLHGHTATIFGLAFTPDSRTLLSGSNDGTVRAWNVEEGHSLHIIGGHVVALYDVDWSPDGKQLFTAGPNTLVTIWDRASGAPSGIRHGHRWAVLGTAISPNGQLLVSAGQDNHIVLWNMDSDVPQYLLCPPDGADVIFQKVMWSPDERSLACGTYLHGVQVWDIPTLTRRWVAQESAHLIREVAWSPDGMWVASGSDDGSISIRAAADGAQRLLLRHGGAIFCVAWSPDGTWLAGGGAGGEGGEILIYGTENGELLHTLISHPGLVYAIAWSPDGTLLISAGSDGKLRWWETRSGQCIRVQEGHHAMVETLKVSPDGSALASCGDDGALIIWDLYSGARLQTLRRDRPYERLNITGTHGLSEAQKASLYTLGAFEEPANDKYILCGEERRDKALR</sequence>
<keyword evidence="6" id="KW-1185">Reference proteome</keyword>
<dbReference type="RefSeq" id="WP_126603092.1">
    <property type="nucleotide sequence ID" value="NZ_BIFQ01000002.1"/>
</dbReference>
<dbReference type="InterPro" id="IPR015943">
    <property type="entry name" value="WD40/YVTN_repeat-like_dom_sf"/>
</dbReference>
<dbReference type="PRINTS" id="PR00320">
    <property type="entry name" value="GPROTEINBRPT"/>
</dbReference>
<dbReference type="Pfam" id="PF00931">
    <property type="entry name" value="NB-ARC"/>
    <property type="match status" value="1"/>
</dbReference>
<dbReference type="InterPro" id="IPR010982">
    <property type="entry name" value="Lambda_DNA-bd_dom_sf"/>
</dbReference>
<feature type="repeat" description="WD" evidence="3">
    <location>
        <begin position="820"/>
        <end position="861"/>
    </location>
</feature>
<dbReference type="GO" id="GO:0003677">
    <property type="term" value="F:DNA binding"/>
    <property type="evidence" value="ECO:0007669"/>
    <property type="project" value="InterPro"/>
</dbReference>
<dbReference type="PROSITE" id="PS50294">
    <property type="entry name" value="WD_REPEATS_REGION"/>
    <property type="match status" value="10"/>
</dbReference>
<feature type="repeat" description="WD" evidence="3">
    <location>
        <begin position="1119"/>
        <end position="1160"/>
    </location>
</feature>
<evidence type="ECO:0000256" key="3">
    <source>
        <dbReference type="PROSITE-ProRule" id="PRU00221"/>
    </source>
</evidence>
<evidence type="ECO:0000256" key="1">
    <source>
        <dbReference type="ARBA" id="ARBA00022574"/>
    </source>
</evidence>
<feature type="repeat" description="WD" evidence="3">
    <location>
        <begin position="691"/>
        <end position="732"/>
    </location>
</feature>
<dbReference type="OrthoDB" id="2893300at2"/>
<dbReference type="Gene3D" id="2.130.10.10">
    <property type="entry name" value="YVTN repeat-like/Quinoprotein amine dehydrogenase"/>
    <property type="match status" value="5"/>
</dbReference>
<dbReference type="InterPro" id="IPR027417">
    <property type="entry name" value="P-loop_NTPase"/>
</dbReference>
<dbReference type="SUPFAM" id="SSF82171">
    <property type="entry name" value="DPP6 N-terminal domain-like"/>
    <property type="match status" value="1"/>
</dbReference>
<dbReference type="InterPro" id="IPR001680">
    <property type="entry name" value="WD40_rpt"/>
</dbReference>
<accession>A0A401ZTI3</accession>
<keyword evidence="1 3" id="KW-0853">WD repeat</keyword>
<dbReference type="SUPFAM" id="SSF50998">
    <property type="entry name" value="Quinoprotein alcohol dehydrogenase-like"/>
    <property type="match status" value="1"/>
</dbReference>
<dbReference type="InterPro" id="IPR020472">
    <property type="entry name" value="WD40_PAC1"/>
</dbReference>
<dbReference type="Pfam" id="PF00400">
    <property type="entry name" value="WD40"/>
    <property type="match status" value="13"/>
</dbReference>
<evidence type="ECO:0000259" key="4">
    <source>
        <dbReference type="PROSITE" id="PS50943"/>
    </source>
</evidence>
<feature type="repeat" description="WD" evidence="3">
    <location>
        <begin position="946"/>
        <end position="981"/>
    </location>
</feature>
<dbReference type="SMART" id="SM00530">
    <property type="entry name" value="HTH_XRE"/>
    <property type="match status" value="1"/>
</dbReference>
<feature type="repeat" description="WD" evidence="3">
    <location>
        <begin position="862"/>
        <end position="903"/>
    </location>
</feature>
<dbReference type="Proteomes" id="UP000287224">
    <property type="component" value="Unassembled WGS sequence"/>
</dbReference>
<dbReference type="EMBL" id="BIFQ01000002">
    <property type="protein sequence ID" value="GCE10090.1"/>
    <property type="molecule type" value="Genomic_DNA"/>
</dbReference>
<dbReference type="Gene3D" id="1.10.260.40">
    <property type="entry name" value="lambda repressor-like DNA-binding domains"/>
    <property type="match status" value="1"/>
</dbReference>
<dbReference type="CDD" id="cd00093">
    <property type="entry name" value="HTH_XRE"/>
    <property type="match status" value="1"/>
</dbReference>
<evidence type="ECO:0000313" key="5">
    <source>
        <dbReference type="EMBL" id="GCE10090.1"/>
    </source>
</evidence>
<dbReference type="GO" id="GO:0043531">
    <property type="term" value="F:ADP binding"/>
    <property type="evidence" value="ECO:0007669"/>
    <property type="project" value="InterPro"/>
</dbReference>
<feature type="repeat" description="WD" evidence="3">
    <location>
        <begin position="608"/>
        <end position="639"/>
    </location>
</feature>
<dbReference type="Gene3D" id="3.40.50.300">
    <property type="entry name" value="P-loop containing nucleotide triphosphate hydrolases"/>
    <property type="match status" value="1"/>
</dbReference>
<dbReference type="SUPFAM" id="SSF52540">
    <property type="entry name" value="P-loop containing nucleoside triphosphate hydrolases"/>
    <property type="match status" value="1"/>
</dbReference>
<dbReference type="Pfam" id="PF01381">
    <property type="entry name" value="HTH_3"/>
    <property type="match status" value="1"/>
</dbReference>
<comment type="caution">
    <text evidence="5">The sequence shown here is derived from an EMBL/GenBank/DDBJ whole genome shotgun (WGS) entry which is preliminary data.</text>
</comment>
<dbReference type="SUPFAM" id="SSF47413">
    <property type="entry name" value="lambda repressor-like DNA-binding domains"/>
    <property type="match status" value="1"/>
</dbReference>
<dbReference type="InterPro" id="IPR002182">
    <property type="entry name" value="NB-ARC"/>
</dbReference>
<gene>
    <name evidence="5" type="ORF">KDAU_74190</name>
</gene>
<reference evidence="6" key="1">
    <citation type="submission" date="2018-12" db="EMBL/GenBank/DDBJ databases">
        <title>Tengunoibacter tsumagoiensis gen. nov., sp. nov., Dictyobacter kobayashii sp. nov., D. alpinus sp. nov., and D. joshuensis sp. nov. and description of Dictyobacteraceae fam. nov. within the order Ktedonobacterales isolated from Tengu-no-mugimeshi.</title>
        <authorList>
            <person name="Wang C.M."/>
            <person name="Zheng Y."/>
            <person name="Sakai Y."/>
            <person name="Toyoda A."/>
            <person name="Minakuchi Y."/>
            <person name="Abe K."/>
            <person name="Yokota A."/>
            <person name="Yabe S."/>
        </authorList>
    </citation>
    <scope>NUCLEOTIDE SEQUENCE [LARGE SCALE GENOMIC DNA]</scope>
    <source>
        <strain evidence="6">S-27</strain>
    </source>
</reference>
<dbReference type="InterPro" id="IPR011047">
    <property type="entry name" value="Quinoprotein_ADH-like_sf"/>
</dbReference>